<reference evidence="4" key="1">
    <citation type="submission" date="2019-06" db="EMBL/GenBank/DDBJ databases">
        <authorList>
            <consortium name="Wellcome Sanger Institute Data Sharing"/>
        </authorList>
    </citation>
    <scope>NUCLEOTIDE SEQUENCE [LARGE SCALE GENOMIC DNA]</scope>
</reference>
<proteinExistence type="predicted"/>
<keyword evidence="1" id="KW-0433">Leucine-rich repeat</keyword>
<dbReference type="SUPFAM" id="SSF52058">
    <property type="entry name" value="L domain-like"/>
    <property type="match status" value="1"/>
</dbReference>
<dbReference type="InterPro" id="IPR032675">
    <property type="entry name" value="LRR_dom_sf"/>
</dbReference>
<gene>
    <name evidence="4" type="primary">lrrc19</name>
</gene>
<dbReference type="InterPro" id="IPR003591">
    <property type="entry name" value="Leu-rich_rpt_typical-subtyp"/>
</dbReference>
<reference evidence="4" key="2">
    <citation type="submission" date="2025-08" db="UniProtKB">
        <authorList>
            <consortium name="Ensembl"/>
        </authorList>
    </citation>
    <scope>IDENTIFICATION</scope>
</reference>
<protein>
    <recommendedName>
        <fullName evidence="6">Leucine rich repeat containing 19</fullName>
    </recommendedName>
</protein>
<dbReference type="Gene3D" id="3.80.10.10">
    <property type="entry name" value="Ribonuclease Inhibitor"/>
    <property type="match status" value="1"/>
</dbReference>
<name>A0A673AI25_9TELE</name>
<dbReference type="AlphaFoldDB" id="A0A673AI25"/>
<evidence type="ECO:0000256" key="3">
    <source>
        <dbReference type="SAM" id="MobiDB-lite"/>
    </source>
</evidence>
<keyword evidence="5" id="KW-1185">Reference proteome</keyword>
<sequence length="306" mass="33998">VQLRLTLVPAQIQVTNLTSKLLRVIPPRENKSSVTKLILERNLISLSESDRSALATYSNLTDLHLDENLVIDIGAKYFSVVPHLRVLSLSWNNISSLDPEAFSGLDDLRKLDLSHNLLTNLPVVLLQGLKHLQVLNLQENPWNCLCELLQSIRDVKEAGISFAAPHATCASPEELTGTHLLEATSMCFQSNTDSPKPPLTSTMPRPALTSNQSSNNSRDQTPTPVLGNTWKFTACVAALALTTSILIVCAVKGPSWYKILYNYRHHRLHQADEGDDGEKVASTAFSQHWHHQTYSLNERMARGYST</sequence>
<dbReference type="PROSITE" id="PS51450">
    <property type="entry name" value="LRR"/>
    <property type="match status" value="2"/>
</dbReference>
<accession>A0A673AI25</accession>
<evidence type="ECO:0008006" key="6">
    <source>
        <dbReference type="Google" id="ProtNLM"/>
    </source>
</evidence>
<reference evidence="4" key="3">
    <citation type="submission" date="2025-09" db="UniProtKB">
        <authorList>
            <consortium name="Ensembl"/>
        </authorList>
    </citation>
    <scope>IDENTIFICATION</scope>
</reference>
<dbReference type="GO" id="GO:0005886">
    <property type="term" value="C:plasma membrane"/>
    <property type="evidence" value="ECO:0007669"/>
    <property type="project" value="TreeGrafter"/>
</dbReference>
<dbReference type="Pfam" id="PF13855">
    <property type="entry name" value="LRR_8"/>
    <property type="match status" value="1"/>
</dbReference>
<feature type="region of interest" description="Disordered" evidence="3">
    <location>
        <begin position="189"/>
        <end position="223"/>
    </location>
</feature>
<evidence type="ECO:0000313" key="4">
    <source>
        <dbReference type="Ensembl" id="ENSSORP00005029365.1"/>
    </source>
</evidence>
<evidence type="ECO:0000256" key="1">
    <source>
        <dbReference type="ARBA" id="ARBA00022614"/>
    </source>
</evidence>
<evidence type="ECO:0000313" key="5">
    <source>
        <dbReference type="Proteomes" id="UP000472271"/>
    </source>
</evidence>
<dbReference type="SMART" id="SM00369">
    <property type="entry name" value="LRR_TYP"/>
    <property type="match status" value="3"/>
</dbReference>
<dbReference type="GO" id="GO:0038023">
    <property type="term" value="F:signaling receptor activity"/>
    <property type="evidence" value="ECO:0007669"/>
    <property type="project" value="TreeGrafter"/>
</dbReference>
<dbReference type="Ensembl" id="ENSSORT00005030198.1">
    <property type="protein sequence ID" value="ENSSORP00005029365.1"/>
    <property type="gene ID" value="ENSSORG00005014014.1"/>
</dbReference>
<dbReference type="GO" id="GO:1901224">
    <property type="term" value="P:positive regulation of non-canonical NF-kappaB signal transduction"/>
    <property type="evidence" value="ECO:0007669"/>
    <property type="project" value="TreeGrafter"/>
</dbReference>
<keyword evidence="2" id="KW-0677">Repeat</keyword>
<dbReference type="InterPro" id="IPR001611">
    <property type="entry name" value="Leu-rich_rpt"/>
</dbReference>
<dbReference type="Proteomes" id="UP000472271">
    <property type="component" value="Chromosome 20"/>
</dbReference>
<dbReference type="PANTHER" id="PTHR31450">
    <property type="entry name" value="LEUCINE-RICH REPEAT-CONTAINING PROTEIN 19 LRRC19 FAMILY MEMBER"/>
    <property type="match status" value="1"/>
</dbReference>
<dbReference type="PANTHER" id="PTHR31450:SF4">
    <property type="entry name" value="LEUCINE-RICH REPEAT-CONTAINING PROTEIN 19"/>
    <property type="match status" value="1"/>
</dbReference>
<dbReference type="Pfam" id="PF15176">
    <property type="entry name" value="LRR19-TM"/>
    <property type="match status" value="1"/>
</dbReference>
<evidence type="ECO:0000256" key="2">
    <source>
        <dbReference type="ARBA" id="ARBA00022737"/>
    </source>
</evidence>
<organism evidence="4 5">
    <name type="scientific">Sphaeramia orbicularis</name>
    <name type="common">orbiculate cardinalfish</name>
    <dbReference type="NCBI Taxonomy" id="375764"/>
    <lineage>
        <taxon>Eukaryota</taxon>
        <taxon>Metazoa</taxon>
        <taxon>Chordata</taxon>
        <taxon>Craniata</taxon>
        <taxon>Vertebrata</taxon>
        <taxon>Euteleostomi</taxon>
        <taxon>Actinopterygii</taxon>
        <taxon>Neopterygii</taxon>
        <taxon>Teleostei</taxon>
        <taxon>Neoteleostei</taxon>
        <taxon>Acanthomorphata</taxon>
        <taxon>Gobiaria</taxon>
        <taxon>Kurtiformes</taxon>
        <taxon>Apogonoidei</taxon>
        <taxon>Apogonidae</taxon>
        <taxon>Apogoninae</taxon>
        <taxon>Sphaeramia</taxon>
    </lineage>
</organism>